<keyword evidence="2" id="KW-0732">Signal</keyword>
<reference evidence="3 4" key="1">
    <citation type="journal article" date="2019" name="Int. J. Syst. Evol. Microbiol.">
        <title>The Global Catalogue of Microorganisms (GCM) 10K type strain sequencing project: providing services to taxonomists for standard genome sequencing and annotation.</title>
        <authorList>
            <consortium name="The Broad Institute Genomics Platform"/>
            <consortium name="The Broad Institute Genome Sequencing Center for Infectious Disease"/>
            <person name="Wu L."/>
            <person name="Ma J."/>
        </authorList>
    </citation>
    <scope>NUCLEOTIDE SEQUENCE [LARGE SCALE GENOMIC DNA]</scope>
    <source>
        <strain evidence="3 4">JCM 15900</strain>
    </source>
</reference>
<comment type="caution">
    <text evidence="3">The sequence shown here is derived from an EMBL/GenBank/DDBJ whole genome shotgun (WGS) entry which is preliminary data.</text>
</comment>
<dbReference type="EMBL" id="BAAAPZ010000001">
    <property type="protein sequence ID" value="GAA2086533.1"/>
    <property type="molecule type" value="Genomic_DNA"/>
</dbReference>
<evidence type="ECO:0008006" key="5">
    <source>
        <dbReference type="Google" id="ProtNLM"/>
    </source>
</evidence>
<dbReference type="InterPro" id="IPR036514">
    <property type="entry name" value="SGNH_hydro_sf"/>
</dbReference>
<feature type="region of interest" description="Disordered" evidence="1">
    <location>
        <begin position="59"/>
        <end position="86"/>
    </location>
</feature>
<accession>A0ABN2WAN4</accession>
<evidence type="ECO:0000313" key="3">
    <source>
        <dbReference type="EMBL" id="GAA2086533.1"/>
    </source>
</evidence>
<evidence type="ECO:0000256" key="2">
    <source>
        <dbReference type="SAM" id="SignalP"/>
    </source>
</evidence>
<gene>
    <name evidence="3" type="ORF">GCM10009823_00250</name>
</gene>
<organism evidence="3 4">
    <name type="scientific">Brevibacterium salitolerans</name>
    <dbReference type="NCBI Taxonomy" id="1403566"/>
    <lineage>
        <taxon>Bacteria</taxon>
        <taxon>Bacillati</taxon>
        <taxon>Actinomycetota</taxon>
        <taxon>Actinomycetes</taxon>
        <taxon>Micrococcales</taxon>
        <taxon>Brevibacteriaceae</taxon>
        <taxon>Brevibacterium</taxon>
    </lineage>
</organism>
<name>A0ABN2WAN4_9MICO</name>
<feature type="chain" id="PRO_5047513605" description="SGNH/GDSL hydrolase family protein" evidence="2">
    <location>
        <begin position="21"/>
        <end position="318"/>
    </location>
</feature>
<protein>
    <recommendedName>
        <fullName evidence="5">SGNH/GDSL hydrolase family protein</fullName>
    </recommendedName>
</protein>
<feature type="signal peptide" evidence="2">
    <location>
        <begin position="1"/>
        <end position="20"/>
    </location>
</feature>
<evidence type="ECO:0000256" key="1">
    <source>
        <dbReference type="SAM" id="MobiDB-lite"/>
    </source>
</evidence>
<dbReference type="Proteomes" id="UP001500984">
    <property type="component" value="Unassembled WGS sequence"/>
</dbReference>
<dbReference type="RefSeq" id="WP_344334264.1">
    <property type="nucleotide sequence ID" value="NZ_BAAAPZ010000001.1"/>
</dbReference>
<evidence type="ECO:0000313" key="4">
    <source>
        <dbReference type="Proteomes" id="UP001500984"/>
    </source>
</evidence>
<feature type="region of interest" description="Disordered" evidence="1">
    <location>
        <begin position="284"/>
        <end position="318"/>
    </location>
</feature>
<proteinExistence type="predicted"/>
<sequence>MRRRATAAVVAFLGVPVVLASAGTALLNAQAARLRREFDAARGPEGVAQVHRSVVRSDAARGVHDAHGGPASHRSAPPDPHGTASPEAALAVIGDSWVAGTGPADPPALMARGLAALTGADVRLSACARPSARADEVADQVDRVLADPHQARAGELRIAVVSMGTGDVLHPVTGSISLGVLTSALTRLQREGYAVIVLCCPNLSSLPGMRNPLRTVVRRYSRVLAGSQWLAAVAAGALPLSTTRILSGTTRVGLLAPSGHHPSRLGSAQLAAAVLTALADRMDSPRASVPVPEAELEDSGSAAPPAPPPAPHSEDDDL</sequence>
<keyword evidence="4" id="KW-1185">Reference proteome</keyword>
<dbReference type="SUPFAM" id="SSF52266">
    <property type="entry name" value="SGNH hydrolase"/>
    <property type="match status" value="1"/>
</dbReference>
<dbReference type="Gene3D" id="3.40.50.1110">
    <property type="entry name" value="SGNH hydrolase"/>
    <property type="match status" value="1"/>
</dbReference>